<comment type="caution">
    <text evidence="1">The sequence shown here is derived from an EMBL/GenBank/DDBJ whole genome shotgun (WGS) entry which is preliminary data.</text>
</comment>
<dbReference type="GeneID" id="68901393"/>
<evidence type="ECO:0000313" key="3">
    <source>
        <dbReference type="Proteomes" id="UP000020406"/>
    </source>
</evidence>
<reference evidence="1 3" key="1">
    <citation type="journal article" date="2014" name="Genome Announc.">
        <title>Draft Genome Sequence of Xylella fastidiosa Pear Leaf Scorch Strain in Taiwan.</title>
        <authorList>
            <person name="Su C.C."/>
            <person name="Deng W.L."/>
            <person name="Jan F.J."/>
            <person name="Chang C.J."/>
            <person name="Huang H."/>
            <person name="Chen J."/>
        </authorList>
    </citation>
    <scope>NUCLEOTIDE SEQUENCE [LARGE SCALE GENOMIC DNA]</scope>
    <source>
        <strain evidence="1 3">PLS229</strain>
    </source>
</reference>
<protein>
    <submittedName>
        <fullName evidence="1">Uncharacterized protein</fullName>
    </submittedName>
</protein>
<reference evidence="2" key="2">
    <citation type="submission" date="2021-11" db="EMBL/GenBank/DDBJ databases">
        <title>Genome sequence of Xylella taiwanensis PLS432.</title>
        <authorList>
            <person name="Weng L.-W."/>
            <person name="Su C.-C."/>
            <person name="Tsai C.-W."/>
            <person name="Kuo C.-H."/>
        </authorList>
    </citation>
    <scope>NUCLEOTIDE SEQUENCE</scope>
    <source>
        <strain evidence="2">PLS432</strain>
    </source>
</reference>
<sequence length="56" mass="6079">MCENNKVPIEQAEDPMLINLTERGIAKEAAMPLVESDTVEDVFQGGEVVAEVETGM</sequence>
<accession>Z9JMA1</accession>
<dbReference type="EMBL" id="JDSQ01000003">
    <property type="protein sequence ID" value="EWS79093.1"/>
    <property type="molecule type" value="Genomic_DNA"/>
</dbReference>
<gene>
    <name evidence="1" type="ORF">AF72_02660</name>
    <name evidence="2" type="ORF">LPH55_02530</name>
</gene>
<dbReference type="Proteomes" id="UP001430701">
    <property type="component" value="Unassembled WGS sequence"/>
</dbReference>
<evidence type="ECO:0000313" key="2">
    <source>
        <dbReference type="EMBL" id="MCD8472375.1"/>
    </source>
</evidence>
<dbReference type="Proteomes" id="UP000020406">
    <property type="component" value="Unassembled WGS sequence"/>
</dbReference>
<name>Z9JMA1_9GAMM</name>
<evidence type="ECO:0000313" key="1">
    <source>
        <dbReference type="EMBL" id="EWS79093.1"/>
    </source>
</evidence>
<proteinExistence type="predicted"/>
<dbReference type="AlphaFoldDB" id="Z9JMA1"/>
<dbReference type="PATRIC" id="fig|1444770.3.peg.639"/>
<keyword evidence="4" id="KW-1185">Reference proteome</keyword>
<dbReference type="EMBL" id="JAJPPU010000001">
    <property type="protein sequence ID" value="MCD8472375.1"/>
    <property type="molecule type" value="Genomic_DNA"/>
</dbReference>
<organism evidence="1 3">
    <name type="scientific">Xylella taiwanensis</name>
    <dbReference type="NCBI Taxonomy" id="1444770"/>
    <lineage>
        <taxon>Bacteria</taxon>
        <taxon>Pseudomonadati</taxon>
        <taxon>Pseudomonadota</taxon>
        <taxon>Gammaproteobacteria</taxon>
        <taxon>Lysobacterales</taxon>
        <taxon>Lysobacteraceae</taxon>
        <taxon>Xylella</taxon>
    </lineage>
</organism>
<evidence type="ECO:0000313" key="4">
    <source>
        <dbReference type="Proteomes" id="UP001430701"/>
    </source>
</evidence>
<dbReference type="RefSeq" id="WP_160165123.1">
    <property type="nucleotide sequence ID" value="NZ_CP053627.1"/>
</dbReference>